<dbReference type="AlphaFoldDB" id="A0A4Y7I7S3"/>
<dbReference type="EMBL" id="CM010715">
    <property type="protein sequence ID" value="RZC43485.1"/>
    <property type="molecule type" value="Genomic_DNA"/>
</dbReference>
<dbReference type="Gramene" id="RZC43485">
    <property type="protein sequence ID" value="RZC43485"/>
    <property type="gene ID" value="C5167_036442"/>
</dbReference>
<gene>
    <name evidence="1" type="ORF">C5167_036442</name>
</gene>
<organism evidence="1 2">
    <name type="scientific">Papaver somniferum</name>
    <name type="common">Opium poppy</name>
    <dbReference type="NCBI Taxonomy" id="3469"/>
    <lineage>
        <taxon>Eukaryota</taxon>
        <taxon>Viridiplantae</taxon>
        <taxon>Streptophyta</taxon>
        <taxon>Embryophyta</taxon>
        <taxon>Tracheophyta</taxon>
        <taxon>Spermatophyta</taxon>
        <taxon>Magnoliopsida</taxon>
        <taxon>Ranunculales</taxon>
        <taxon>Papaveraceae</taxon>
        <taxon>Papaveroideae</taxon>
        <taxon>Papaver</taxon>
    </lineage>
</organism>
<protein>
    <submittedName>
        <fullName evidence="1">Uncharacterized protein</fullName>
    </submittedName>
</protein>
<keyword evidence="2" id="KW-1185">Reference proteome</keyword>
<evidence type="ECO:0000313" key="1">
    <source>
        <dbReference type="EMBL" id="RZC43485.1"/>
    </source>
</evidence>
<proteinExistence type="predicted"/>
<sequence>MEKVCPEGSDRQHENVNTNAANANMVLLEKQLQLEKKHDLQQFCHRLNLLGGSFFHGVEGIDASAKGTYVLKPGNFRVAKTSLGAAVMQNKGKQKLYSQL</sequence>
<evidence type="ECO:0000313" key="2">
    <source>
        <dbReference type="Proteomes" id="UP000316621"/>
    </source>
</evidence>
<dbReference type="Proteomes" id="UP000316621">
    <property type="component" value="Chromosome 1"/>
</dbReference>
<name>A0A4Y7I7S3_PAPSO</name>
<reference evidence="1 2" key="1">
    <citation type="journal article" date="2018" name="Science">
        <title>The opium poppy genome and morphinan production.</title>
        <authorList>
            <person name="Guo L."/>
            <person name="Winzer T."/>
            <person name="Yang X."/>
            <person name="Li Y."/>
            <person name="Ning Z."/>
            <person name="He Z."/>
            <person name="Teodor R."/>
            <person name="Lu Y."/>
            <person name="Bowser T.A."/>
            <person name="Graham I.A."/>
            <person name="Ye K."/>
        </authorList>
    </citation>
    <scope>NUCLEOTIDE SEQUENCE [LARGE SCALE GENOMIC DNA]</scope>
    <source>
        <strain evidence="2">cv. HN1</strain>
        <tissue evidence="1">Leaves</tissue>
    </source>
</reference>
<accession>A0A4Y7I7S3</accession>